<keyword evidence="5" id="KW-0804">Transcription</keyword>
<gene>
    <name evidence="7" type="ORF">HNAJ_LOCUS4594</name>
</gene>
<keyword evidence="6" id="KW-0539">Nucleus</keyword>
<reference evidence="9" key="1">
    <citation type="submission" date="2017-02" db="UniProtKB">
        <authorList>
            <consortium name="WormBaseParasite"/>
        </authorList>
    </citation>
    <scope>IDENTIFICATION</scope>
</reference>
<name>A0A0R3TC07_RODNA</name>
<keyword evidence="8" id="KW-1185">Reference proteome</keyword>
<comment type="subcellular location">
    <subcellularLocation>
        <location evidence="1">Nucleus</location>
    </subcellularLocation>
</comment>
<dbReference type="GO" id="GO:0005634">
    <property type="term" value="C:nucleus"/>
    <property type="evidence" value="ECO:0007669"/>
    <property type="project" value="UniProtKB-SubCell"/>
</dbReference>
<evidence type="ECO:0000256" key="2">
    <source>
        <dbReference type="ARBA" id="ARBA00005571"/>
    </source>
</evidence>
<dbReference type="InterPro" id="IPR021640">
    <property type="entry name" value="Mediator_Med28"/>
</dbReference>
<dbReference type="AlphaFoldDB" id="A0A0R3TC07"/>
<evidence type="ECO:0000256" key="6">
    <source>
        <dbReference type="ARBA" id="ARBA00023242"/>
    </source>
</evidence>
<comment type="similarity">
    <text evidence="2">Belongs to the Mediator complex subunit 28 family.</text>
</comment>
<reference evidence="7 8" key="2">
    <citation type="submission" date="2018-11" db="EMBL/GenBank/DDBJ databases">
        <authorList>
            <consortium name="Pathogen Informatics"/>
        </authorList>
    </citation>
    <scope>NUCLEOTIDE SEQUENCE [LARGE SCALE GENOMIC DNA]</scope>
</reference>
<dbReference type="WBParaSite" id="HNAJ_0000459601-mRNA-1">
    <property type="protein sequence ID" value="HNAJ_0000459601-mRNA-1"/>
    <property type="gene ID" value="HNAJ_0000459601"/>
</dbReference>
<keyword evidence="4" id="KW-0175">Coiled coil</keyword>
<dbReference type="Proteomes" id="UP000278807">
    <property type="component" value="Unassembled WGS sequence"/>
</dbReference>
<protein>
    <submittedName>
        <fullName evidence="9">Mediator of RNA polymerase II transcription subunit 28</fullName>
    </submittedName>
</protein>
<evidence type="ECO:0000256" key="5">
    <source>
        <dbReference type="ARBA" id="ARBA00023163"/>
    </source>
</evidence>
<evidence type="ECO:0000256" key="1">
    <source>
        <dbReference type="ARBA" id="ARBA00004123"/>
    </source>
</evidence>
<proteinExistence type="inferred from homology"/>
<evidence type="ECO:0000256" key="4">
    <source>
        <dbReference type="ARBA" id="ARBA00023054"/>
    </source>
</evidence>
<sequence>MEKPGDGVLDEFERQCDNLLLSLSSMDFSPQSNFAECRFGDVSENFIESCRDLDSWFTCKRFIINTKFPEYELTNEINRLRKELEDKQTYLNYLRGKISAYVSSIDVITEKLSDGVAYVPDV</sequence>
<organism evidence="9">
    <name type="scientific">Rodentolepis nana</name>
    <name type="common">Dwarf tapeworm</name>
    <name type="synonym">Hymenolepis nana</name>
    <dbReference type="NCBI Taxonomy" id="102285"/>
    <lineage>
        <taxon>Eukaryota</taxon>
        <taxon>Metazoa</taxon>
        <taxon>Spiralia</taxon>
        <taxon>Lophotrochozoa</taxon>
        <taxon>Platyhelminthes</taxon>
        <taxon>Cestoda</taxon>
        <taxon>Eucestoda</taxon>
        <taxon>Cyclophyllidea</taxon>
        <taxon>Hymenolepididae</taxon>
        <taxon>Rodentolepis</taxon>
    </lineage>
</organism>
<evidence type="ECO:0000256" key="3">
    <source>
        <dbReference type="ARBA" id="ARBA00023015"/>
    </source>
</evidence>
<dbReference type="OrthoDB" id="2286203at2759"/>
<evidence type="ECO:0000313" key="7">
    <source>
        <dbReference type="EMBL" id="VDO00454.1"/>
    </source>
</evidence>
<accession>A0A0R3TC07</accession>
<dbReference type="Pfam" id="PF11594">
    <property type="entry name" value="Med28"/>
    <property type="match status" value="1"/>
</dbReference>
<evidence type="ECO:0000313" key="9">
    <source>
        <dbReference type="WBParaSite" id="HNAJ_0000459601-mRNA-1"/>
    </source>
</evidence>
<evidence type="ECO:0000313" key="8">
    <source>
        <dbReference type="Proteomes" id="UP000278807"/>
    </source>
</evidence>
<keyword evidence="3" id="KW-0805">Transcription regulation</keyword>
<dbReference type="EMBL" id="UZAE01003346">
    <property type="protein sequence ID" value="VDO00454.1"/>
    <property type="molecule type" value="Genomic_DNA"/>
</dbReference>